<accession>A0ABD1WA67</accession>
<protein>
    <submittedName>
        <fullName evidence="1">Uncharacterized protein</fullName>
    </submittedName>
</protein>
<proteinExistence type="predicted"/>
<keyword evidence="2" id="KW-1185">Reference proteome</keyword>
<dbReference type="EMBL" id="JBFOLJ010000004">
    <property type="protein sequence ID" value="KAL2545315.1"/>
    <property type="molecule type" value="Genomic_DNA"/>
</dbReference>
<dbReference type="Proteomes" id="UP001604277">
    <property type="component" value="Unassembled WGS sequence"/>
</dbReference>
<sequence>MTARHRSHLSENHLARAFILVQDQNRLCEELSATTEKYVAEVEEYKKKEYLANFRDSDERKQIFEDGKHAEGTELLELIKNELLDINFDFIYEEGKRASLAFLPETNNNEIVAEPASSEAVVEPTTGTLPSQDVDSTIFENLQDL</sequence>
<reference evidence="2" key="1">
    <citation type="submission" date="2024-07" db="EMBL/GenBank/DDBJ databases">
        <title>Two chromosome-level genome assemblies of Korean endemic species Abeliophyllum distichum and Forsythia ovata (Oleaceae).</title>
        <authorList>
            <person name="Jang H."/>
        </authorList>
    </citation>
    <scope>NUCLEOTIDE SEQUENCE [LARGE SCALE GENOMIC DNA]</scope>
</reference>
<evidence type="ECO:0000313" key="2">
    <source>
        <dbReference type="Proteomes" id="UP001604277"/>
    </source>
</evidence>
<dbReference type="AlphaFoldDB" id="A0ABD1WA67"/>
<organism evidence="1 2">
    <name type="scientific">Forsythia ovata</name>
    <dbReference type="NCBI Taxonomy" id="205694"/>
    <lineage>
        <taxon>Eukaryota</taxon>
        <taxon>Viridiplantae</taxon>
        <taxon>Streptophyta</taxon>
        <taxon>Embryophyta</taxon>
        <taxon>Tracheophyta</taxon>
        <taxon>Spermatophyta</taxon>
        <taxon>Magnoliopsida</taxon>
        <taxon>eudicotyledons</taxon>
        <taxon>Gunneridae</taxon>
        <taxon>Pentapetalae</taxon>
        <taxon>asterids</taxon>
        <taxon>lamiids</taxon>
        <taxon>Lamiales</taxon>
        <taxon>Oleaceae</taxon>
        <taxon>Forsythieae</taxon>
        <taxon>Forsythia</taxon>
    </lineage>
</organism>
<gene>
    <name evidence="1" type="ORF">Fot_14548</name>
</gene>
<comment type="caution">
    <text evidence="1">The sequence shown here is derived from an EMBL/GenBank/DDBJ whole genome shotgun (WGS) entry which is preliminary data.</text>
</comment>
<evidence type="ECO:0000313" key="1">
    <source>
        <dbReference type="EMBL" id="KAL2545315.1"/>
    </source>
</evidence>
<name>A0ABD1WA67_9LAMI</name>